<dbReference type="SUPFAM" id="SSF81301">
    <property type="entry name" value="Nucleotidyltransferase"/>
    <property type="match status" value="1"/>
</dbReference>
<gene>
    <name evidence="2" type="ORF">L5515_005800</name>
</gene>
<evidence type="ECO:0000313" key="2">
    <source>
        <dbReference type="EMBL" id="UMM31722.1"/>
    </source>
</evidence>
<name>A0AAE9JK14_CAEBR</name>
<dbReference type="Proteomes" id="UP000829354">
    <property type="component" value="Chromosome V"/>
</dbReference>
<dbReference type="Gene3D" id="1.10.1410.10">
    <property type="match status" value="1"/>
</dbReference>
<dbReference type="PANTHER" id="PTHR12271">
    <property type="entry name" value="POLY A POLYMERASE CID PAP -RELATED"/>
    <property type="match status" value="1"/>
</dbReference>
<dbReference type="Pfam" id="PF22600">
    <property type="entry name" value="MTPAP-like_central"/>
    <property type="match status" value="1"/>
</dbReference>
<dbReference type="PANTHER" id="PTHR12271:SF12">
    <property type="entry name" value="POLYMERASE NUCLEOTIDYL TRANSFERASE DOMAIN-CONTAINING PROTEIN"/>
    <property type="match status" value="1"/>
</dbReference>
<evidence type="ECO:0000313" key="3">
    <source>
        <dbReference type="Proteomes" id="UP000829354"/>
    </source>
</evidence>
<organism evidence="2 3">
    <name type="scientific">Caenorhabditis briggsae</name>
    <dbReference type="NCBI Taxonomy" id="6238"/>
    <lineage>
        <taxon>Eukaryota</taxon>
        <taxon>Metazoa</taxon>
        <taxon>Ecdysozoa</taxon>
        <taxon>Nematoda</taxon>
        <taxon>Chromadorea</taxon>
        <taxon>Rhabditida</taxon>
        <taxon>Rhabditina</taxon>
        <taxon>Rhabditomorpha</taxon>
        <taxon>Rhabditoidea</taxon>
        <taxon>Rhabditidae</taxon>
        <taxon>Peloderinae</taxon>
        <taxon>Caenorhabditis</taxon>
    </lineage>
</organism>
<evidence type="ECO:0000259" key="1">
    <source>
        <dbReference type="Pfam" id="PF22600"/>
    </source>
</evidence>
<dbReference type="AlphaFoldDB" id="A0AAE9JK14"/>
<dbReference type="SUPFAM" id="SSF81631">
    <property type="entry name" value="PAP/OAS1 substrate-binding domain"/>
    <property type="match status" value="1"/>
</dbReference>
<dbReference type="InterPro" id="IPR054708">
    <property type="entry name" value="MTPAP-like_central"/>
</dbReference>
<dbReference type="EMBL" id="CP092624">
    <property type="protein sequence ID" value="UMM31722.1"/>
    <property type="molecule type" value="Genomic_DNA"/>
</dbReference>
<feature type="domain" description="Poly(A) RNA polymerase mitochondrial-like central palm" evidence="1">
    <location>
        <begin position="8"/>
        <end position="116"/>
    </location>
</feature>
<proteinExistence type="predicted"/>
<dbReference type="InterPro" id="IPR043519">
    <property type="entry name" value="NT_sf"/>
</dbReference>
<accession>A0AAE9JK14</accession>
<dbReference type="Gene3D" id="3.30.460.10">
    <property type="entry name" value="Beta Polymerase, domain 2"/>
    <property type="match status" value="1"/>
</dbReference>
<sequence length="231" mass="27088">MQERFEDAVELLIVGSMVTNFFNKQSDCLLPKTRNPATPISKRLPSCKQNFMSVFAKLIARESEKLGEPVEKVVELPRMRVPLLIIRYASGLSIDIQFPEENYHALRNTHLMRMYKACDNRFTLLFLWLRAVCDKLEVRNSKYGLLSSYHLLLLVIHFLSKIAELIRSENPFPEDFSWKSHNKMAVTEEGFILRKDWHKRGNKCSETFDFKSSILILRFLFVELDLLTNRL</sequence>
<keyword evidence="3" id="KW-1185">Reference proteome</keyword>
<protein>
    <recommendedName>
        <fullName evidence="1">Poly(A) RNA polymerase mitochondrial-like central palm domain-containing protein</fullName>
    </recommendedName>
</protein>
<reference evidence="2 3" key="1">
    <citation type="submission" date="2022-04" db="EMBL/GenBank/DDBJ databases">
        <title>Chromosome-level reference genomes for two strains of Caenorhabditis briggsae: an improved platform for comparative genomics.</title>
        <authorList>
            <person name="Stevens L."/>
            <person name="Andersen E."/>
        </authorList>
    </citation>
    <scope>NUCLEOTIDE SEQUENCE [LARGE SCALE GENOMIC DNA]</scope>
    <source>
        <strain evidence="2">VX34</strain>
        <tissue evidence="2">Whole-organism</tissue>
    </source>
</reference>